<keyword evidence="5" id="KW-1185">Reference proteome</keyword>
<dbReference type="OMA" id="KQGSNPW"/>
<dbReference type="Proteomes" id="UP000030762">
    <property type="component" value="Unassembled WGS sequence"/>
</dbReference>
<dbReference type="OrthoDB" id="77736at2759"/>
<dbReference type="InterPro" id="IPR007112">
    <property type="entry name" value="Expansin/allergen_DPBB_dom"/>
</dbReference>
<gene>
    <name evidence="4" type="ORF">SDRG_15311</name>
</gene>
<dbReference type="VEuPathDB" id="FungiDB:SDRG_15311"/>
<dbReference type="AlphaFoldDB" id="T0R4B0"/>
<dbReference type="InterPro" id="IPR036749">
    <property type="entry name" value="Expansin_CBD_sf"/>
</dbReference>
<feature type="chain" id="PRO_5004583740" description="Expansin-like EG45 domain-containing protein" evidence="2">
    <location>
        <begin position="21"/>
        <end position="225"/>
    </location>
</feature>
<protein>
    <recommendedName>
        <fullName evidence="3">Expansin-like EG45 domain-containing protein</fullName>
    </recommendedName>
</protein>
<evidence type="ECO:0000256" key="1">
    <source>
        <dbReference type="ARBA" id="ARBA00022729"/>
    </source>
</evidence>
<name>T0R4B0_SAPDV</name>
<dbReference type="eggNOG" id="ENOG502S59U">
    <property type="taxonomic scope" value="Eukaryota"/>
</dbReference>
<sequence length="225" mass="23760">MAPTSLLFLVAAAFAATATAFSGPATTYGGPDGVDVQGGNCGIMASLPNAKAFHVAINHEQWDSGRNCGRCVQVTCTDKRCKSHAKVIGQVTDQCHECGYGGLDLTLPFFKQVTGDTTDRYTISWSFVNCPVSGNIQVCAKEGSNQYWLAVQAGNTRSGVASMSINGKKSPLMNADSNYFYVSTTSNIPLSKTQVSLTSFSGQVVSATVNLTPGKCTAIRSQFTL</sequence>
<dbReference type="InterPro" id="IPR051477">
    <property type="entry name" value="Expansin_CellWall"/>
</dbReference>
<dbReference type="InParanoid" id="T0R4B0"/>
<proteinExistence type="predicted"/>
<dbReference type="GeneID" id="19956038"/>
<dbReference type="NCBIfam" id="NF041144">
    <property type="entry name" value="expansin_EXLX1"/>
    <property type="match status" value="1"/>
</dbReference>
<dbReference type="RefSeq" id="XP_008619701.1">
    <property type="nucleotide sequence ID" value="XM_008621479.1"/>
</dbReference>
<dbReference type="CDD" id="cd22271">
    <property type="entry name" value="DPBB_EXP_N-like"/>
    <property type="match status" value="1"/>
</dbReference>
<feature type="domain" description="Expansin-like EG45" evidence="3">
    <location>
        <begin position="38"/>
        <end position="135"/>
    </location>
</feature>
<dbReference type="PANTHER" id="PTHR31836">
    <property type="match status" value="1"/>
</dbReference>
<dbReference type="SUPFAM" id="SSF50685">
    <property type="entry name" value="Barwin-like endoglucanases"/>
    <property type="match status" value="1"/>
</dbReference>
<dbReference type="PROSITE" id="PS50842">
    <property type="entry name" value="EXPANSIN_EG45"/>
    <property type="match status" value="1"/>
</dbReference>
<evidence type="ECO:0000259" key="3">
    <source>
        <dbReference type="PROSITE" id="PS50842"/>
    </source>
</evidence>
<evidence type="ECO:0000313" key="4">
    <source>
        <dbReference type="EMBL" id="EQC26888.1"/>
    </source>
</evidence>
<accession>T0R4B0</accession>
<organism evidence="4 5">
    <name type="scientific">Saprolegnia diclina (strain VS20)</name>
    <dbReference type="NCBI Taxonomy" id="1156394"/>
    <lineage>
        <taxon>Eukaryota</taxon>
        <taxon>Sar</taxon>
        <taxon>Stramenopiles</taxon>
        <taxon>Oomycota</taxon>
        <taxon>Saprolegniomycetes</taxon>
        <taxon>Saprolegniales</taxon>
        <taxon>Saprolegniaceae</taxon>
        <taxon>Saprolegnia</taxon>
    </lineage>
</organism>
<dbReference type="PANTHER" id="PTHR31836:SF21">
    <property type="entry name" value="EXPANSIN-LIKE PROTEIN 7"/>
    <property type="match status" value="1"/>
</dbReference>
<dbReference type="Gene3D" id="2.40.40.10">
    <property type="entry name" value="RlpA-like domain"/>
    <property type="match status" value="1"/>
</dbReference>
<dbReference type="InterPro" id="IPR049818">
    <property type="entry name" value="Expansin_EXLX1-like"/>
</dbReference>
<evidence type="ECO:0000256" key="2">
    <source>
        <dbReference type="SAM" id="SignalP"/>
    </source>
</evidence>
<feature type="signal peptide" evidence="2">
    <location>
        <begin position="1"/>
        <end position="20"/>
    </location>
</feature>
<dbReference type="EMBL" id="JH767219">
    <property type="protein sequence ID" value="EQC26888.1"/>
    <property type="molecule type" value="Genomic_DNA"/>
</dbReference>
<keyword evidence="1 2" id="KW-0732">Signal</keyword>
<dbReference type="STRING" id="1156394.T0R4B0"/>
<evidence type="ECO:0000313" key="5">
    <source>
        <dbReference type="Proteomes" id="UP000030762"/>
    </source>
</evidence>
<dbReference type="InterPro" id="IPR036908">
    <property type="entry name" value="RlpA-like_sf"/>
</dbReference>
<dbReference type="SUPFAM" id="SSF49590">
    <property type="entry name" value="PHL pollen allergen"/>
    <property type="match status" value="1"/>
</dbReference>
<dbReference type="Gene3D" id="2.60.40.760">
    <property type="entry name" value="Expansin, cellulose-binding-like domain"/>
    <property type="match status" value="1"/>
</dbReference>
<reference evidence="4 5" key="1">
    <citation type="submission" date="2012-04" db="EMBL/GenBank/DDBJ databases">
        <title>The Genome Sequence of Saprolegnia declina VS20.</title>
        <authorList>
            <consortium name="The Broad Institute Genome Sequencing Platform"/>
            <person name="Russ C."/>
            <person name="Nusbaum C."/>
            <person name="Tyler B."/>
            <person name="van West P."/>
            <person name="Dieguez-Uribeondo J."/>
            <person name="de Bruijn I."/>
            <person name="Tripathy S."/>
            <person name="Jiang R."/>
            <person name="Young S.K."/>
            <person name="Zeng Q."/>
            <person name="Gargeya S."/>
            <person name="Fitzgerald M."/>
            <person name="Haas B."/>
            <person name="Abouelleil A."/>
            <person name="Alvarado L."/>
            <person name="Arachchi H.M."/>
            <person name="Berlin A."/>
            <person name="Chapman S.B."/>
            <person name="Goldberg J."/>
            <person name="Griggs A."/>
            <person name="Gujja S."/>
            <person name="Hansen M."/>
            <person name="Howarth C."/>
            <person name="Imamovic A."/>
            <person name="Larimer J."/>
            <person name="McCowen C."/>
            <person name="Montmayeur A."/>
            <person name="Murphy C."/>
            <person name="Neiman D."/>
            <person name="Pearson M."/>
            <person name="Priest M."/>
            <person name="Roberts A."/>
            <person name="Saif S."/>
            <person name="Shea T."/>
            <person name="Sisk P."/>
            <person name="Sykes S."/>
            <person name="Wortman J."/>
            <person name="Nusbaum C."/>
            <person name="Birren B."/>
        </authorList>
    </citation>
    <scope>NUCLEOTIDE SEQUENCE [LARGE SCALE GENOMIC DNA]</scope>
    <source>
        <strain evidence="4 5">VS20</strain>
    </source>
</reference>